<dbReference type="AlphaFoldDB" id="A0AAU7ZVP1"/>
<dbReference type="EMBL" id="CP132942">
    <property type="protein sequence ID" value="XCB35096.1"/>
    <property type="molecule type" value="Genomic_DNA"/>
</dbReference>
<evidence type="ECO:0000256" key="2">
    <source>
        <dbReference type="HAMAP-Rule" id="MF_01867"/>
    </source>
</evidence>
<name>A0AAU7ZVP1_9BACT</name>
<gene>
    <name evidence="2 5" type="primary">bshC</name>
    <name evidence="5" type="ORF">RBB77_09410</name>
</gene>
<reference evidence="5" key="2">
    <citation type="journal article" date="2024" name="Environ. Microbiol.">
        <title>Genome analysis and description of Tunturibacter gen. nov. expands the diversity of Terriglobia in tundra soils.</title>
        <authorList>
            <person name="Messyasz A."/>
            <person name="Mannisto M.K."/>
            <person name="Kerkhof L.J."/>
            <person name="Haggblom M.M."/>
        </authorList>
    </citation>
    <scope>NUCLEOTIDE SEQUENCE</scope>
    <source>
        <strain evidence="5">X5P6</strain>
    </source>
</reference>
<dbReference type="Pfam" id="PF24850">
    <property type="entry name" value="CC_BshC"/>
    <property type="match status" value="1"/>
</dbReference>
<keyword evidence="1 2" id="KW-0436">Ligase</keyword>
<evidence type="ECO:0000256" key="1">
    <source>
        <dbReference type="ARBA" id="ARBA00022598"/>
    </source>
</evidence>
<feature type="domain" description="Bacillithiol biosynthesis BshC N-terminal Rossmann-like" evidence="3">
    <location>
        <begin position="54"/>
        <end position="388"/>
    </location>
</feature>
<dbReference type="GO" id="GO:0016874">
    <property type="term" value="F:ligase activity"/>
    <property type="evidence" value="ECO:0007669"/>
    <property type="project" value="UniProtKB-UniRule"/>
</dbReference>
<reference evidence="5" key="1">
    <citation type="submission" date="2023-08" db="EMBL/GenBank/DDBJ databases">
        <authorList>
            <person name="Messyasz A."/>
            <person name="Mannisto M.K."/>
            <person name="Kerkhof L.J."/>
            <person name="Haggblom M."/>
        </authorList>
    </citation>
    <scope>NUCLEOTIDE SEQUENCE</scope>
    <source>
        <strain evidence="5">X5P6</strain>
    </source>
</reference>
<dbReference type="PIRSF" id="PIRSF012535">
    <property type="entry name" value="UCP012535"/>
    <property type="match status" value="1"/>
</dbReference>
<protein>
    <recommendedName>
        <fullName evidence="2">Putative cysteine ligase BshC</fullName>
        <ecNumber evidence="2">6.-.-.-</ecNumber>
    </recommendedName>
</protein>
<sequence length="548" mass="58880">MSVECFPITVLPHVSRIYSDYLAMAESAGDSAVRRWFGAEPFAGKWIRSGEPVKDAGALADLLEKQAIEFGAGDAVKANIAKLRAGARAVVTGQQVMLFGGPLLTILKAATAVARAKEATRATGVEHVPVFWMATEDHDLEEVDQVSLLTKTSVEKLSMGVKFPHHAVPAGGVVLEGHIDGLLEQASELLGYAPVCDLLRECYGVQSGSDHGPTLGRAFGRLMTRLFEEQGLIVMDAAGRGFHALGAETLRYAIEHAAELEEALLKRTKELESGGYHAQVLVNEGASLLFLLSDPQGIGVWDREALRRTADGMWKAGGRSYSTAELIAILETAPERLSPNALLRPVFQDTLLPTAAYVGGPAEIAYFAQSAVLYEAILGRITPVLPRLSATLLEPAIATVMDKDEVHLPDAMTTAEALAQRLGARAMPIEGKRKLAAVGNAMEKELSALTDYLGGMDASLGRAAEVSGSKMRYQMSRLRRMAATFELQKEASLRKHAEAIVLNVFPGEHPQERVVAGVWYVARYGDGLVEKLVGVAGNQCPGHVVVRL</sequence>
<dbReference type="InterPro" id="IPR055398">
    <property type="entry name" value="Rossmann-like_BshC"/>
</dbReference>
<dbReference type="InterPro" id="IPR055399">
    <property type="entry name" value="CC_BshC"/>
</dbReference>
<evidence type="ECO:0000259" key="4">
    <source>
        <dbReference type="Pfam" id="PF24850"/>
    </source>
</evidence>
<dbReference type="NCBIfam" id="TIGR03998">
    <property type="entry name" value="thiol_BshC"/>
    <property type="match status" value="1"/>
</dbReference>
<organism evidence="5">
    <name type="scientific">Tunturiibacter psychrotolerans</name>
    <dbReference type="NCBI Taxonomy" id="3069686"/>
    <lineage>
        <taxon>Bacteria</taxon>
        <taxon>Pseudomonadati</taxon>
        <taxon>Acidobacteriota</taxon>
        <taxon>Terriglobia</taxon>
        <taxon>Terriglobales</taxon>
        <taxon>Acidobacteriaceae</taxon>
        <taxon>Tunturiibacter</taxon>
    </lineage>
</organism>
<dbReference type="EC" id="6.-.-.-" evidence="2"/>
<dbReference type="Pfam" id="PF10079">
    <property type="entry name" value="Rossmann-like_BshC"/>
    <property type="match status" value="1"/>
</dbReference>
<evidence type="ECO:0000259" key="3">
    <source>
        <dbReference type="Pfam" id="PF10079"/>
    </source>
</evidence>
<feature type="domain" description="Bacillithiol biosynthesis BshC C-terminal coiled-coil" evidence="4">
    <location>
        <begin position="390"/>
        <end position="546"/>
    </location>
</feature>
<dbReference type="RefSeq" id="WP_353066828.1">
    <property type="nucleotide sequence ID" value="NZ_CP132942.1"/>
</dbReference>
<dbReference type="HAMAP" id="MF_01867">
    <property type="entry name" value="BshC"/>
    <property type="match status" value="1"/>
</dbReference>
<evidence type="ECO:0000313" key="5">
    <source>
        <dbReference type="EMBL" id="XCB35096.1"/>
    </source>
</evidence>
<dbReference type="InterPro" id="IPR011199">
    <property type="entry name" value="Bacillithiol_biosynth_BshC"/>
</dbReference>
<accession>A0AAU7ZVP1</accession>
<proteinExistence type="inferred from homology"/>
<dbReference type="KEGG" id="tpsc:RBB77_09410"/>
<comment type="similarity">
    <text evidence="2">Belongs to the BshC family.</text>
</comment>